<dbReference type="RefSeq" id="WP_329780424.1">
    <property type="nucleotide sequence ID" value="NZ_JAYJJR010000016.1"/>
</dbReference>
<keyword evidence="2" id="KW-1185">Reference proteome</keyword>
<proteinExistence type="predicted"/>
<comment type="caution">
    <text evidence="1">The sequence shown here is derived from an EMBL/GenBank/DDBJ whole genome shotgun (WGS) entry which is preliminary data.</text>
</comment>
<evidence type="ECO:0000313" key="2">
    <source>
        <dbReference type="Proteomes" id="UP001299596"/>
    </source>
</evidence>
<protein>
    <submittedName>
        <fullName evidence="1">Uncharacterized protein</fullName>
    </submittedName>
</protein>
<name>A0ABU5XMD1_9MYCO</name>
<gene>
    <name evidence="1" type="ORF">K6T79_20585</name>
</gene>
<organism evidence="1 2">
    <name type="scientific">[Mycobacterium] crassicus</name>
    <dbReference type="NCBI Taxonomy" id="2872309"/>
    <lineage>
        <taxon>Bacteria</taxon>
        <taxon>Bacillati</taxon>
        <taxon>Actinomycetota</taxon>
        <taxon>Actinomycetes</taxon>
        <taxon>Mycobacteriales</taxon>
        <taxon>Mycobacteriaceae</taxon>
        <taxon>Mycolicibacter</taxon>
    </lineage>
</organism>
<accession>A0ABU5XMD1</accession>
<evidence type="ECO:0000313" key="1">
    <source>
        <dbReference type="EMBL" id="MEB3023425.1"/>
    </source>
</evidence>
<sequence>MTTLTNSPLVLPQPVEIDGGWCIKILPDKSACIDVLKMLYNYRIVLAPRRGQDLHVHPETYSRGYCYFGHGVNAAGQPRSMENAFFAAMAAAAVWDGTGDPPGYDKRAI</sequence>
<dbReference type="EMBL" id="JAYJJR010000016">
    <property type="protein sequence ID" value="MEB3023425.1"/>
    <property type="molecule type" value="Genomic_DNA"/>
</dbReference>
<reference evidence="1 2" key="1">
    <citation type="submission" date="2023-12" db="EMBL/GenBank/DDBJ databases">
        <title>Description of new species of Mycobacterium terrae complex isolated from sewage at the Sao Paulo Zoological Park Foundation in Brazil.</title>
        <authorList>
            <person name="Romagnoli C.L."/>
            <person name="Conceicao E.C."/>
            <person name="Machado E."/>
            <person name="Barreto L.B.P.F."/>
            <person name="Sharma A."/>
            <person name="Silva N.M."/>
            <person name="Marques L.E."/>
            <person name="Juliana M.A."/>
            <person name="Lourenco M.C.S."/>
            <person name="Digiampietri L.A."/>
            <person name="Suffys P.N."/>
            <person name="Viana-Niero C."/>
        </authorList>
    </citation>
    <scope>NUCLEOTIDE SEQUENCE [LARGE SCALE GENOMIC DNA]</scope>
    <source>
        <strain evidence="1 2">MYC098</strain>
    </source>
</reference>
<dbReference type="Proteomes" id="UP001299596">
    <property type="component" value="Unassembled WGS sequence"/>
</dbReference>